<sequence>MTATRHRATAVVAVLVLVAAVLGAAVSGGTASASTLTVSATAPSSLVRTACTSSSLTVEPSTTASGSTTAVVVRGLTAADLGACAGLPIRVAVADASGALLADATGTVGAADPVVDVSFPTAGAALAVVVVGGFAVPASWTDAPGPAEHVVGCEVLFDDRDEVDTSRSCELTFRADGDPRDDWFSIKIDVTTTSVQPVRWRATLDFADVSRFGFVARFVGEYQGNLVVEPVAGYCGADHRFVMITGTGWRQTVSSTNPRLLDLVGNNSSPVGNPVVACP</sequence>
<name>A0A919P600_9CELL</name>
<protein>
    <submittedName>
        <fullName evidence="1">Uncharacterized protein</fullName>
    </submittedName>
</protein>
<evidence type="ECO:0000313" key="1">
    <source>
        <dbReference type="EMBL" id="GIG22573.1"/>
    </source>
</evidence>
<gene>
    <name evidence="1" type="ORF">Cch01nite_32970</name>
</gene>
<reference evidence="1" key="1">
    <citation type="submission" date="2021-01" db="EMBL/GenBank/DDBJ databases">
        <title>Whole genome shotgun sequence of Cellulomonas chitinilytica NBRC 110799.</title>
        <authorList>
            <person name="Komaki H."/>
            <person name="Tamura T."/>
        </authorList>
    </citation>
    <scope>NUCLEOTIDE SEQUENCE</scope>
    <source>
        <strain evidence="1">NBRC 110799</strain>
    </source>
</reference>
<dbReference type="AlphaFoldDB" id="A0A919P600"/>
<dbReference type="EMBL" id="BONK01000012">
    <property type="protein sequence ID" value="GIG22573.1"/>
    <property type="molecule type" value="Genomic_DNA"/>
</dbReference>
<organism evidence="1 2">
    <name type="scientific">Cellulomonas chitinilytica</name>
    <dbReference type="NCBI Taxonomy" id="398759"/>
    <lineage>
        <taxon>Bacteria</taxon>
        <taxon>Bacillati</taxon>
        <taxon>Actinomycetota</taxon>
        <taxon>Actinomycetes</taxon>
        <taxon>Micrococcales</taxon>
        <taxon>Cellulomonadaceae</taxon>
        <taxon>Cellulomonas</taxon>
    </lineage>
</organism>
<keyword evidence="2" id="KW-1185">Reference proteome</keyword>
<evidence type="ECO:0000313" key="2">
    <source>
        <dbReference type="Proteomes" id="UP000632740"/>
    </source>
</evidence>
<dbReference type="Proteomes" id="UP000632740">
    <property type="component" value="Unassembled WGS sequence"/>
</dbReference>
<dbReference type="RefSeq" id="WP_203757463.1">
    <property type="nucleotide sequence ID" value="NZ_BONK01000012.1"/>
</dbReference>
<proteinExistence type="predicted"/>
<accession>A0A919P600</accession>
<comment type="caution">
    <text evidence="1">The sequence shown here is derived from an EMBL/GenBank/DDBJ whole genome shotgun (WGS) entry which is preliminary data.</text>
</comment>